<name>A0AAV3ZQE8_9GAST</name>
<gene>
    <name evidence="1" type="ORF">PoB_002469600</name>
</gene>
<evidence type="ECO:0000313" key="1">
    <source>
        <dbReference type="EMBL" id="GFN98190.1"/>
    </source>
</evidence>
<evidence type="ECO:0000313" key="2">
    <source>
        <dbReference type="Proteomes" id="UP000735302"/>
    </source>
</evidence>
<dbReference type="EMBL" id="BLXT01002832">
    <property type="protein sequence ID" value="GFN98190.1"/>
    <property type="molecule type" value="Genomic_DNA"/>
</dbReference>
<proteinExistence type="predicted"/>
<protein>
    <submittedName>
        <fullName evidence="1">Uncharacterized protein</fullName>
    </submittedName>
</protein>
<comment type="caution">
    <text evidence="1">The sequence shown here is derived from an EMBL/GenBank/DDBJ whole genome shotgun (WGS) entry which is preliminary data.</text>
</comment>
<dbReference type="AlphaFoldDB" id="A0AAV3ZQE8"/>
<accession>A0AAV3ZQE8</accession>
<sequence length="120" mass="14619">MKCDFESTIYQLLENIEDAENDAHTRKELLRYRERCKYNKRTSKNIENAACTTREFRRCRERCKYNKRTSKNIENAACIIREFRRCRERCKYNKETSRIPRTMLAQKENVENTENHVSNI</sequence>
<keyword evidence="2" id="KW-1185">Reference proteome</keyword>
<reference evidence="1 2" key="1">
    <citation type="journal article" date="2021" name="Elife">
        <title>Chloroplast acquisition without the gene transfer in kleptoplastic sea slugs, Plakobranchus ocellatus.</title>
        <authorList>
            <person name="Maeda T."/>
            <person name="Takahashi S."/>
            <person name="Yoshida T."/>
            <person name="Shimamura S."/>
            <person name="Takaki Y."/>
            <person name="Nagai Y."/>
            <person name="Toyoda A."/>
            <person name="Suzuki Y."/>
            <person name="Arimoto A."/>
            <person name="Ishii H."/>
            <person name="Satoh N."/>
            <person name="Nishiyama T."/>
            <person name="Hasebe M."/>
            <person name="Maruyama T."/>
            <person name="Minagawa J."/>
            <person name="Obokata J."/>
            <person name="Shigenobu S."/>
        </authorList>
    </citation>
    <scope>NUCLEOTIDE SEQUENCE [LARGE SCALE GENOMIC DNA]</scope>
</reference>
<dbReference type="Proteomes" id="UP000735302">
    <property type="component" value="Unassembled WGS sequence"/>
</dbReference>
<organism evidence="1 2">
    <name type="scientific">Plakobranchus ocellatus</name>
    <dbReference type="NCBI Taxonomy" id="259542"/>
    <lineage>
        <taxon>Eukaryota</taxon>
        <taxon>Metazoa</taxon>
        <taxon>Spiralia</taxon>
        <taxon>Lophotrochozoa</taxon>
        <taxon>Mollusca</taxon>
        <taxon>Gastropoda</taxon>
        <taxon>Heterobranchia</taxon>
        <taxon>Euthyneura</taxon>
        <taxon>Panpulmonata</taxon>
        <taxon>Sacoglossa</taxon>
        <taxon>Placobranchoidea</taxon>
        <taxon>Plakobranchidae</taxon>
        <taxon>Plakobranchus</taxon>
    </lineage>
</organism>